<gene>
    <name evidence="3" type="ORF">FNF27_00238</name>
    <name evidence="2" type="ORF">FNF29_01372</name>
</gene>
<dbReference type="Proteomes" id="UP000323011">
    <property type="component" value="Unassembled WGS sequence"/>
</dbReference>
<feature type="region of interest" description="Disordered" evidence="1">
    <location>
        <begin position="1"/>
        <end position="49"/>
    </location>
</feature>
<feature type="region of interest" description="Disordered" evidence="1">
    <location>
        <begin position="62"/>
        <end position="87"/>
    </location>
</feature>
<proteinExistence type="predicted"/>
<dbReference type="EMBL" id="VLTO01000001">
    <property type="protein sequence ID" value="KAA0178388.1"/>
    <property type="molecule type" value="Genomic_DNA"/>
</dbReference>
<dbReference type="Proteomes" id="UP000322899">
    <property type="component" value="Unassembled WGS sequence"/>
</dbReference>
<protein>
    <submittedName>
        <fullName evidence="2">Uncharacterized protein</fullName>
    </submittedName>
</protein>
<evidence type="ECO:0000256" key="1">
    <source>
        <dbReference type="SAM" id="MobiDB-lite"/>
    </source>
</evidence>
<feature type="compositionally biased region" description="Low complexity" evidence="1">
    <location>
        <begin position="8"/>
        <end position="17"/>
    </location>
</feature>
<reference evidence="4 5" key="1">
    <citation type="submission" date="2019-07" db="EMBL/GenBank/DDBJ databases">
        <title>Genomes of Cafeteria roenbergensis.</title>
        <authorList>
            <person name="Fischer M.G."/>
            <person name="Hackl T."/>
            <person name="Roman M."/>
        </authorList>
    </citation>
    <scope>NUCLEOTIDE SEQUENCE [LARGE SCALE GENOMIC DNA]</scope>
    <source>
        <strain evidence="2 5">BVI</strain>
        <strain evidence="3 4">E4-10P</strain>
    </source>
</reference>
<dbReference type="AlphaFoldDB" id="A0A5A8CS63"/>
<evidence type="ECO:0000313" key="3">
    <source>
        <dbReference type="EMBL" id="KAA0178388.1"/>
    </source>
</evidence>
<sequence length="265" mass="28511">MSFRETPRPVGHGAPVAAGGGREMTSFERSQAMRSASWSLAGPDSAGQARFETATAAAFREPGVTTVPVRSRRRDTKSSEILPPESRREAMRRFATETRSAFVPESSAAASAYRRVVPGDGFDRMTANRTNYVVSLPDTAPASDRWQSCAHDTMRSGRAACARSQGPTLPRSDEPQAFDLVTGLPANPSMTYRPAGPRRSGDVAIVTQTVGSTTDPSRGVSVAIPARAPSSRVEDRRLARGALGTLPALRPLTPSGRDFYETFRR</sequence>
<evidence type="ECO:0000313" key="4">
    <source>
        <dbReference type="Proteomes" id="UP000322899"/>
    </source>
</evidence>
<dbReference type="EMBL" id="VLTN01000005">
    <property type="protein sequence ID" value="KAA0155953.1"/>
    <property type="molecule type" value="Genomic_DNA"/>
</dbReference>
<evidence type="ECO:0000313" key="2">
    <source>
        <dbReference type="EMBL" id="KAA0155953.1"/>
    </source>
</evidence>
<keyword evidence="5" id="KW-1185">Reference proteome</keyword>
<evidence type="ECO:0000313" key="5">
    <source>
        <dbReference type="Proteomes" id="UP000323011"/>
    </source>
</evidence>
<accession>A0A5A8CS63</accession>
<organism evidence="2 5">
    <name type="scientific">Cafeteria roenbergensis</name>
    <name type="common">Marine flagellate</name>
    <dbReference type="NCBI Taxonomy" id="33653"/>
    <lineage>
        <taxon>Eukaryota</taxon>
        <taxon>Sar</taxon>
        <taxon>Stramenopiles</taxon>
        <taxon>Bigyra</taxon>
        <taxon>Opalozoa</taxon>
        <taxon>Bicosoecida</taxon>
        <taxon>Cafeteriaceae</taxon>
        <taxon>Cafeteria</taxon>
    </lineage>
</organism>
<feature type="compositionally biased region" description="Polar residues" evidence="1">
    <location>
        <begin position="27"/>
        <end position="38"/>
    </location>
</feature>
<comment type="caution">
    <text evidence="2">The sequence shown here is derived from an EMBL/GenBank/DDBJ whole genome shotgun (WGS) entry which is preliminary data.</text>
</comment>
<dbReference type="OrthoDB" id="186603at2759"/>
<name>A0A5A8CS63_CAFRO</name>